<accession>R9KVP6</accession>
<evidence type="ECO:0000313" key="2">
    <source>
        <dbReference type="Proteomes" id="UP000014204"/>
    </source>
</evidence>
<keyword evidence="2" id="KW-1185">Reference proteome</keyword>
<organism evidence="1 2">
    <name type="scientific">Adlercreutzia caecimuris B7</name>
    <dbReference type="NCBI Taxonomy" id="1235794"/>
    <lineage>
        <taxon>Bacteria</taxon>
        <taxon>Bacillati</taxon>
        <taxon>Actinomycetota</taxon>
        <taxon>Coriobacteriia</taxon>
        <taxon>Eggerthellales</taxon>
        <taxon>Eggerthellaceae</taxon>
        <taxon>Adlercreutzia</taxon>
    </lineage>
</organism>
<sequence>MKTSGKIMLAVAIIGAVGAIIARQLPKTERSYH</sequence>
<proteinExistence type="predicted"/>
<dbReference type="STRING" id="1235794.C811_02078"/>
<dbReference type="Proteomes" id="UP000014204">
    <property type="component" value="Unassembled WGS sequence"/>
</dbReference>
<name>R9KVP6_9ACTN</name>
<reference evidence="1 2" key="1">
    <citation type="submission" date="2013-04" db="EMBL/GenBank/DDBJ databases">
        <title>The Genome Sequence of Enterorhabdus caecimuris B7.</title>
        <authorList>
            <consortium name="The Broad Institute Genomics Platform"/>
            <consortium name="The Broad Institute Genome Sequencing Center for Infectious Disease"/>
            <person name="Earl A."/>
            <person name="Xavier R."/>
            <person name="Elson C."/>
            <person name="Duck W."/>
            <person name="Walker B."/>
            <person name="Young S."/>
            <person name="Zeng Q."/>
            <person name="Gargeya S."/>
            <person name="Fitzgerald M."/>
            <person name="Haas B."/>
            <person name="Abouelleil A."/>
            <person name="Allen A.W."/>
            <person name="Alvarado L."/>
            <person name="Arachchi H.M."/>
            <person name="Berlin A.M."/>
            <person name="Chapman S.B."/>
            <person name="Gainer-Dewar J."/>
            <person name="Goldberg J."/>
            <person name="Griggs A."/>
            <person name="Gujja S."/>
            <person name="Hansen M."/>
            <person name="Howarth C."/>
            <person name="Imamovic A."/>
            <person name="Ireland A."/>
            <person name="Larimer J."/>
            <person name="McCowan C."/>
            <person name="Murphy C."/>
            <person name="Pearson M."/>
            <person name="Poon T.W."/>
            <person name="Priest M."/>
            <person name="Roberts A."/>
            <person name="Saif S."/>
            <person name="Shea T."/>
            <person name="Sisk P."/>
            <person name="Sykes S."/>
            <person name="Wortman J."/>
            <person name="Nusbaum C."/>
            <person name="Birren B."/>
        </authorList>
    </citation>
    <scope>NUCLEOTIDE SEQUENCE [LARGE SCALE GENOMIC DNA]</scope>
    <source>
        <strain evidence="1 2">B7</strain>
    </source>
</reference>
<dbReference type="AlphaFoldDB" id="R9KVP6"/>
<dbReference type="HOGENOM" id="CLU_3381683_0_0_11"/>
<evidence type="ECO:0000313" key="1">
    <source>
        <dbReference type="EMBL" id="EOS50445.1"/>
    </source>
</evidence>
<protein>
    <submittedName>
        <fullName evidence="1">Uncharacterized protein</fullName>
    </submittedName>
</protein>
<comment type="caution">
    <text evidence="1">The sequence shown here is derived from an EMBL/GenBank/DDBJ whole genome shotgun (WGS) entry which is preliminary data.</text>
</comment>
<dbReference type="EMBL" id="ASSY01000009">
    <property type="protein sequence ID" value="EOS50445.1"/>
    <property type="molecule type" value="Genomic_DNA"/>
</dbReference>
<gene>
    <name evidence="1" type="ORF">C811_02078</name>
</gene>